<dbReference type="InterPro" id="IPR011320">
    <property type="entry name" value="RNase_H1_N"/>
</dbReference>
<dbReference type="Proteomes" id="UP001295794">
    <property type="component" value="Unassembled WGS sequence"/>
</dbReference>
<feature type="domain" description="Ribonuclease H1 N-terminal" evidence="2">
    <location>
        <begin position="138"/>
        <end position="178"/>
    </location>
</feature>
<dbReference type="EMBL" id="CAVNYO010000434">
    <property type="protein sequence ID" value="CAK5279037.1"/>
    <property type="molecule type" value="Genomic_DNA"/>
</dbReference>
<sequence length="263" mass="30030">MDDDERLLSLLSQLRLTERTVTSTPDSAPRIPTPPALTRCRIANQPTVYRYQAPGLSGLTNDWDECKENVTGFPCALHRGYKSRVEAEAAFLYAQQRGWTSSHDPHHFRYIPPIPVTDDDYEVYNPLSGGESDNDEVWYVVYRGLRPGVYRSSLESQLNVTGVPGQVFESIQGEDAARAKFADAKRKGVPAQTVSRNKDYLRRKTREAMSRIYYSIGVDPALHEERQERRRQAAAKYRELNRQKLKLKARKRRRAAQEGTTAV</sequence>
<dbReference type="Pfam" id="PF01693">
    <property type="entry name" value="Cauli_VI"/>
    <property type="match status" value="2"/>
</dbReference>
<evidence type="ECO:0000256" key="1">
    <source>
        <dbReference type="SAM" id="Coils"/>
    </source>
</evidence>
<keyword evidence="4" id="KW-1185">Reference proteome</keyword>
<protein>
    <recommendedName>
        <fullName evidence="2">Ribonuclease H1 N-terminal domain-containing protein</fullName>
    </recommendedName>
</protein>
<evidence type="ECO:0000313" key="3">
    <source>
        <dbReference type="EMBL" id="CAK5279037.1"/>
    </source>
</evidence>
<dbReference type="AlphaFoldDB" id="A0AAD2HNF0"/>
<keyword evidence="1" id="KW-0175">Coiled coil</keyword>
<dbReference type="InterPro" id="IPR009027">
    <property type="entry name" value="Ribosomal_bL9/RNase_H1_N"/>
</dbReference>
<organism evidence="3 4">
    <name type="scientific">Mycena citricolor</name>
    <dbReference type="NCBI Taxonomy" id="2018698"/>
    <lineage>
        <taxon>Eukaryota</taxon>
        <taxon>Fungi</taxon>
        <taxon>Dikarya</taxon>
        <taxon>Basidiomycota</taxon>
        <taxon>Agaricomycotina</taxon>
        <taxon>Agaricomycetes</taxon>
        <taxon>Agaricomycetidae</taxon>
        <taxon>Agaricales</taxon>
        <taxon>Marasmiineae</taxon>
        <taxon>Mycenaceae</taxon>
        <taxon>Mycena</taxon>
    </lineage>
</organism>
<gene>
    <name evidence="3" type="ORF">MYCIT1_LOCUS28836</name>
</gene>
<evidence type="ECO:0000313" key="4">
    <source>
        <dbReference type="Proteomes" id="UP001295794"/>
    </source>
</evidence>
<proteinExistence type="predicted"/>
<reference evidence="3" key="1">
    <citation type="submission" date="2023-11" db="EMBL/GenBank/DDBJ databases">
        <authorList>
            <person name="De Vega J J."/>
            <person name="De Vega J J."/>
        </authorList>
    </citation>
    <scope>NUCLEOTIDE SEQUENCE</scope>
</reference>
<feature type="domain" description="Ribonuclease H1 N-terminal" evidence="2">
    <location>
        <begin position="61"/>
        <end position="89"/>
    </location>
</feature>
<dbReference type="SUPFAM" id="SSF55658">
    <property type="entry name" value="L9 N-domain-like"/>
    <property type="match status" value="1"/>
</dbReference>
<name>A0AAD2HNF0_9AGAR</name>
<evidence type="ECO:0000259" key="2">
    <source>
        <dbReference type="Pfam" id="PF01693"/>
    </source>
</evidence>
<dbReference type="InterPro" id="IPR037056">
    <property type="entry name" value="RNase_H1_N_sf"/>
</dbReference>
<comment type="caution">
    <text evidence="3">The sequence shown here is derived from an EMBL/GenBank/DDBJ whole genome shotgun (WGS) entry which is preliminary data.</text>
</comment>
<dbReference type="Gene3D" id="3.40.970.10">
    <property type="entry name" value="Ribonuclease H1, N-terminal domain"/>
    <property type="match status" value="2"/>
</dbReference>
<feature type="coiled-coil region" evidence="1">
    <location>
        <begin position="223"/>
        <end position="250"/>
    </location>
</feature>
<accession>A0AAD2HNF0</accession>